<evidence type="ECO:0000313" key="2">
    <source>
        <dbReference type="EMBL" id="SKC58796.1"/>
    </source>
</evidence>
<keyword evidence="3" id="KW-1185">Reference proteome</keyword>
<proteinExistence type="predicted"/>
<evidence type="ECO:0000313" key="3">
    <source>
        <dbReference type="Proteomes" id="UP000190961"/>
    </source>
</evidence>
<feature type="signal peptide" evidence="1">
    <location>
        <begin position="1"/>
        <end position="39"/>
    </location>
</feature>
<protein>
    <submittedName>
        <fullName evidence="2">Uncharacterized protein</fullName>
    </submittedName>
</protein>
<evidence type="ECO:0000256" key="1">
    <source>
        <dbReference type="SAM" id="SignalP"/>
    </source>
</evidence>
<dbReference type="EMBL" id="FUZU01000001">
    <property type="protein sequence ID" value="SKC58796.1"/>
    <property type="molecule type" value="Genomic_DNA"/>
</dbReference>
<dbReference type="STRING" id="688867.SAMN05660236_1832"/>
<dbReference type="OrthoDB" id="1521695at2"/>
<sequence length="1520" mass="167915">MILSIRGFFRRLVAVCFNCTPVFFAFLLSLPFHSSLAQAVENTAAQTTAQKPEEYRKAVETFYKLDQSNNFTESLAYADMNVLPMGIRQTLSNIEVTIAVSDMRWETNYSELTVFARIKIPQDDKLLFFGAQGIKLSHNGDIIGDASLVLMGDISIPINGNSAALTLKGSFDKNTGRAKELTYVSIDCQGFKEMGITADVEFPESLLVPVDTSGHGTAGRVKGSFKTIVKDWNDILASISLPPFEIKGLEGFIFVLNEAIFDFSDLRNDPAIAYPEGYEANYMIPGNPTLWRGVFVRDLSITLPKPFQKKDKTRPSFAAHNMLLDNNGISGVFEATGILPIDKGSASGWRFSVDAFRMALEANQLTEAGFSGMIGLPVSEKSNLGYDALITMDNEYMLRVKPLGKTKFDIFNAEAELLPNSYVELKVVDGSFKPEAMLHGSLNLAARLGSASNPQDTTGKKIAEFKGIEFRSLHLKTESPKFTAEYFGYKGEIKMMNFPISIDRIGVRILEKEIALGMDIKLTLSDNMFTGSTRLEVVGELKESGTGEEQSERWKYKKLNISNIAVNAKIAETFSLKAQLTILNDDPIYGDGYAGSIEMTFDKVLKGFNVQARAMFGRKDFRYWFVDGRVKFGQGIPVFPPLNLNGFGGGVSYRMKRDGADLLASPTGCKYVPDENSGIGVKASVLFNVANDAAINGEASFEIAFSRSGGLNFIGFYGFAKFVGKIPGTENIEKFVGDKMKKVAELEEKFVKNNPALSKTLETLKQYEPNKAATAVFEPSEKPGEAGFSAAVGIQYDFTQSSLHATFDLYVNAIGGVIRGTASGNRAGWAVLHIDPKEWYVHMGTPTDRLGLKMGIAGISIETGSYLMLGSRIPGSPPPPKEVADILGVDMAELDYMRDLNALGDGRGFAFGASLKVATGDMTFLILYANFQAGIGFDIMLKDYQDMQCKGRPGKIGMDGWYANGQSYVYLQGELGVKVNLWFLKTKIPIIKGAAAALMQAKLPNPTFVKGYLGVQFDLLGGLVRGKCRFKMTIGDECELVIPGSSPLEMRMISDLTPKTSSTDVDVFAAPQAAFTMRVGVPFSVEDDQGPKMYRIHLNDFTVQEDGKKIDGKLVWASNSDAVSFYSHEVLPPNKSLKAIVKVGFEQWQNGKWVVVYTSGQKAEEFMEATFTTGTAPDVIPLTNVEYAYPVVDQRFFLRDESNAGYIQLKRGQSYLFSTEYKHEVHITSASNDRKALAFTYDAGQNRIKYTLPELDLQSNYGFDVVTLSNAGGGEAAAIENTVQTVNDEENNIEVTNRQAATVIRSDVGKSLLNYTFATSRFETFAQKVNSIQKGNAVAGRVSSDVINLQYEISQGEPFEVLEMIGTSFSGNKSLVDTKAVLTDAYFKVDIEPVIYRNYPVAGIKLDRDVNVMGIPPVKSIPISAAYLTEVENGNFYGLARQRFPYIYNMPQIYRQDFTDLQQKIVNQFLGTARQADYNYIINGYYRFIREGNYTIELQYTLPDGTKGTSTRFEYYNFIK</sequence>
<accession>A0A1T5K527</accession>
<keyword evidence="1" id="KW-0732">Signal</keyword>
<dbReference type="Proteomes" id="UP000190961">
    <property type="component" value="Unassembled WGS sequence"/>
</dbReference>
<organism evidence="2 3">
    <name type="scientific">Ohtaekwangia koreensis</name>
    <dbReference type="NCBI Taxonomy" id="688867"/>
    <lineage>
        <taxon>Bacteria</taxon>
        <taxon>Pseudomonadati</taxon>
        <taxon>Bacteroidota</taxon>
        <taxon>Cytophagia</taxon>
        <taxon>Cytophagales</taxon>
        <taxon>Fulvivirgaceae</taxon>
        <taxon>Ohtaekwangia</taxon>
    </lineage>
</organism>
<reference evidence="2 3" key="1">
    <citation type="submission" date="2017-02" db="EMBL/GenBank/DDBJ databases">
        <authorList>
            <person name="Peterson S.W."/>
        </authorList>
    </citation>
    <scope>NUCLEOTIDE SEQUENCE [LARGE SCALE GENOMIC DNA]</scope>
    <source>
        <strain evidence="2 3">DSM 25262</strain>
    </source>
</reference>
<gene>
    <name evidence="2" type="ORF">SAMN05660236_1832</name>
</gene>
<feature type="chain" id="PRO_5012256487" evidence="1">
    <location>
        <begin position="40"/>
        <end position="1520"/>
    </location>
</feature>
<dbReference type="RefSeq" id="WP_079686346.1">
    <property type="nucleotide sequence ID" value="NZ_FUZU01000001.1"/>
</dbReference>
<name>A0A1T5K527_9BACT</name>